<keyword evidence="3" id="KW-1185">Reference proteome</keyword>
<dbReference type="InterPro" id="IPR055768">
    <property type="entry name" value="DUF7344"/>
</dbReference>
<evidence type="ECO:0000313" key="2">
    <source>
        <dbReference type="EMBL" id="KYH24682.1"/>
    </source>
</evidence>
<proteinExistence type="predicted"/>
<dbReference type="Proteomes" id="UP000075321">
    <property type="component" value="Unassembled WGS sequence"/>
</dbReference>
<dbReference type="PATRIC" id="fig|1008153.3.peg.3172"/>
<reference evidence="2 3" key="1">
    <citation type="submission" date="2016-02" db="EMBL/GenBank/DDBJ databases">
        <title>Genome sequence of Halalkalicoccus paucihalophilus DSM 24557.</title>
        <authorList>
            <person name="Poehlein A."/>
            <person name="Daniel R."/>
        </authorList>
    </citation>
    <scope>NUCLEOTIDE SEQUENCE [LARGE SCALE GENOMIC DNA]</scope>
    <source>
        <strain evidence="2 3">DSM 24557</strain>
    </source>
</reference>
<accession>A0A151AB07</accession>
<protein>
    <recommendedName>
        <fullName evidence="1">DUF7344 domain-containing protein</fullName>
    </recommendedName>
</protein>
<feature type="domain" description="DUF7344" evidence="1">
    <location>
        <begin position="23"/>
        <end position="102"/>
    </location>
</feature>
<comment type="caution">
    <text evidence="2">The sequence shown here is derived from an EMBL/GenBank/DDBJ whole genome shotgun (WGS) entry which is preliminary data.</text>
</comment>
<evidence type="ECO:0000259" key="1">
    <source>
        <dbReference type="Pfam" id="PF24035"/>
    </source>
</evidence>
<dbReference type="AlphaFoldDB" id="A0A151AB07"/>
<gene>
    <name evidence="2" type="ORF">HAPAU_30580</name>
</gene>
<name>A0A151AB07_9EURY</name>
<organism evidence="2 3">
    <name type="scientific">Halalkalicoccus paucihalophilus</name>
    <dbReference type="NCBI Taxonomy" id="1008153"/>
    <lineage>
        <taxon>Archaea</taxon>
        <taxon>Methanobacteriati</taxon>
        <taxon>Methanobacteriota</taxon>
        <taxon>Stenosarchaea group</taxon>
        <taxon>Halobacteria</taxon>
        <taxon>Halobacteriales</taxon>
        <taxon>Halococcaceae</taxon>
        <taxon>Halalkalicoccus</taxon>
    </lineage>
</organism>
<dbReference type="Pfam" id="PF24035">
    <property type="entry name" value="DUF7344"/>
    <property type="match status" value="1"/>
</dbReference>
<evidence type="ECO:0000313" key="3">
    <source>
        <dbReference type="Proteomes" id="UP000075321"/>
    </source>
</evidence>
<sequence>MTQPKPTESSIIETTLSLDTVLELLANQRRRFALYTLVDLTDDLIEFEMLIEEVATLEAACTQTALTREHYQDVAADLYHWHLPVLADVELIDFDTRDELVRYWPHHVLETWVARVRQDELVHRE</sequence>
<dbReference type="EMBL" id="LTAZ01000012">
    <property type="protein sequence ID" value="KYH24682.1"/>
    <property type="molecule type" value="Genomic_DNA"/>
</dbReference>